<dbReference type="InterPro" id="IPR051794">
    <property type="entry name" value="PG_Endopeptidase_C40"/>
</dbReference>
<keyword evidence="3" id="KW-0378">Hydrolase</keyword>
<evidence type="ECO:0000256" key="2">
    <source>
        <dbReference type="ARBA" id="ARBA00022670"/>
    </source>
</evidence>
<dbReference type="RefSeq" id="WP_168117946.1">
    <property type="nucleotide sequence ID" value="NZ_BOON01000066.1"/>
</dbReference>
<keyword evidence="9" id="KW-1185">Reference proteome</keyword>
<keyword evidence="4" id="KW-0788">Thiol protease</keyword>
<gene>
    <name evidence="8" type="ORF">Pme01_56900</name>
</gene>
<keyword evidence="2" id="KW-0645">Protease</keyword>
<dbReference type="SUPFAM" id="SSF54001">
    <property type="entry name" value="Cysteine proteinases"/>
    <property type="match status" value="1"/>
</dbReference>
<evidence type="ECO:0000256" key="1">
    <source>
        <dbReference type="ARBA" id="ARBA00007074"/>
    </source>
</evidence>
<keyword evidence="5" id="KW-0175">Coiled coil</keyword>
<dbReference type="InterPro" id="IPR000064">
    <property type="entry name" value="NLP_P60_dom"/>
</dbReference>
<organism evidence="8 9">
    <name type="scientific">Planosporangium mesophilum</name>
    <dbReference type="NCBI Taxonomy" id="689768"/>
    <lineage>
        <taxon>Bacteria</taxon>
        <taxon>Bacillati</taxon>
        <taxon>Actinomycetota</taxon>
        <taxon>Actinomycetes</taxon>
        <taxon>Micromonosporales</taxon>
        <taxon>Micromonosporaceae</taxon>
        <taxon>Planosporangium</taxon>
    </lineage>
</organism>
<dbReference type="Gene3D" id="6.10.250.3150">
    <property type="match status" value="1"/>
</dbReference>
<dbReference type="PANTHER" id="PTHR47359">
    <property type="entry name" value="PEPTIDOGLYCAN DL-ENDOPEPTIDASE CWLO"/>
    <property type="match status" value="1"/>
</dbReference>
<comment type="caution">
    <text evidence="8">The sequence shown here is derived from an EMBL/GenBank/DDBJ whole genome shotgun (WGS) entry which is preliminary data.</text>
</comment>
<sequence>MGSYRTLCSAVRAVSALAVAATIAAGIAPARAYADPAPADLDRDVTTAWQQLETVVEHFNTTREGLNATRARLASTDAQLAPLGRQVDDLQRKVGTIAAGVYKASGQGPTTALLGSRSPGMLLEQLTMIDHIARGQERDLRALRDASARYETQRRQLKDLERQQATQDRELSVTKAAVESNLKELQSLRGKAYGVRAGRGVNRDAYVPIFPDDAGGAALRFAYQQMGKWYQWAAAGPNTFDCSGLVLAAWRSAGKNLPHSSSMQWSGVRHIQREELRPGDLVFYFPDIHHVAMYAGDGRVIEAPRTGERVSIRKMDFAPIFGYGRVS</sequence>
<reference evidence="8" key="1">
    <citation type="submission" date="2021-01" db="EMBL/GenBank/DDBJ databases">
        <title>Whole genome shotgun sequence of Planosporangium mesophilum NBRC 109066.</title>
        <authorList>
            <person name="Komaki H."/>
            <person name="Tamura T."/>
        </authorList>
    </citation>
    <scope>NUCLEOTIDE SEQUENCE</scope>
    <source>
        <strain evidence="8">NBRC 109066</strain>
    </source>
</reference>
<dbReference type="PROSITE" id="PS51935">
    <property type="entry name" value="NLPC_P60"/>
    <property type="match status" value="1"/>
</dbReference>
<dbReference type="GO" id="GO:0008234">
    <property type="term" value="F:cysteine-type peptidase activity"/>
    <property type="evidence" value="ECO:0007669"/>
    <property type="project" value="UniProtKB-KW"/>
</dbReference>
<evidence type="ECO:0000256" key="3">
    <source>
        <dbReference type="ARBA" id="ARBA00022801"/>
    </source>
</evidence>
<keyword evidence="6" id="KW-0732">Signal</keyword>
<dbReference type="InterPro" id="IPR038765">
    <property type="entry name" value="Papain-like_cys_pep_sf"/>
</dbReference>
<dbReference type="AlphaFoldDB" id="A0A8J3TFR2"/>
<evidence type="ECO:0000256" key="4">
    <source>
        <dbReference type="ARBA" id="ARBA00022807"/>
    </source>
</evidence>
<evidence type="ECO:0000256" key="5">
    <source>
        <dbReference type="SAM" id="Coils"/>
    </source>
</evidence>
<evidence type="ECO:0000256" key="6">
    <source>
        <dbReference type="SAM" id="SignalP"/>
    </source>
</evidence>
<dbReference type="Proteomes" id="UP000599074">
    <property type="component" value="Unassembled WGS sequence"/>
</dbReference>
<evidence type="ECO:0000313" key="9">
    <source>
        <dbReference type="Proteomes" id="UP000599074"/>
    </source>
</evidence>
<proteinExistence type="inferred from homology"/>
<comment type="similarity">
    <text evidence="1">Belongs to the peptidase C40 family.</text>
</comment>
<dbReference type="Pfam" id="PF00877">
    <property type="entry name" value="NLPC_P60"/>
    <property type="match status" value="1"/>
</dbReference>
<feature type="signal peptide" evidence="6">
    <location>
        <begin position="1"/>
        <end position="20"/>
    </location>
</feature>
<evidence type="ECO:0000259" key="7">
    <source>
        <dbReference type="PROSITE" id="PS51935"/>
    </source>
</evidence>
<protein>
    <recommendedName>
        <fullName evidence="7">NlpC/P60 domain-containing protein</fullName>
    </recommendedName>
</protein>
<dbReference type="Gene3D" id="3.90.1720.10">
    <property type="entry name" value="endopeptidase domain like (from Nostoc punctiforme)"/>
    <property type="match status" value="1"/>
</dbReference>
<feature type="coiled-coil region" evidence="5">
    <location>
        <begin position="133"/>
        <end position="170"/>
    </location>
</feature>
<evidence type="ECO:0000313" key="8">
    <source>
        <dbReference type="EMBL" id="GII26093.1"/>
    </source>
</evidence>
<feature type="domain" description="NlpC/P60" evidence="7">
    <location>
        <begin position="212"/>
        <end position="327"/>
    </location>
</feature>
<dbReference type="PANTHER" id="PTHR47359:SF3">
    <property type="entry name" value="NLP_P60 DOMAIN-CONTAINING PROTEIN-RELATED"/>
    <property type="match status" value="1"/>
</dbReference>
<dbReference type="GO" id="GO:0006508">
    <property type="term" value="P:proteolysis"/>
    <property type="evidence" value="ECO:0007669"/>
    <property type="project" value="UniProtKB-KW"/>
</dbReference>
<feature type="chain" id="PRO_5039255892" description="NlpC/P60 domain-containing protein" evidence="6">
    <location>
        <begin position="21"/>
        <end position="327"/>
    </location>
</feature>
<name>A0A8J3TFR2_9ACTN</name>
<accession>A0A8J3TFR2</accession>
<dbReference type="EMBL" id="BOON01000066">
    <property type="protein sequence ID" value="GII26093.1"/>
    <property type="molecule type" value="Genomic_DNA"/>
</dbReference>